<evidence type="ECO:0000256" key="2">
    <source>
        <dbReference type="ARBA" id="ARBA00022630"/>
    </source>
</evidence>
<evidence type="ECO:0000256" key="1">
    <source>
        <dbReference type="ARBA" id="ARBA00001917"/>
    </source>
</evidence>
<reference evidence="5" key="2">
    <citation type="journal article" date="2021" name="PeerJ">
        <title>Extensive microbial diversity within the chicken gut microbiome revealed by metagenomics and culture.</title>
        <authorList>
            <person name="Gilroy R."/>
            <person name="Ravi A."/>
            <person name="Getino M."/>
            <person name="Pursley I."/>
            <person name="Horton D.L."/>
            <person name="Alikhan N.F."/>
            <person name="Baker D."/>
            <person name="Gharbi K."/>
            <person name="Hall N."/>
            <person name="Watson M."/>
            <person name="Adriaenssens E.M."/>
            <person name="Foster-Nyarko E."/>
            <person name="Jarju S."/>
            <person name="Secka A."/>
            <person name="Antonio M."/>
            <person name="Oren A."/>
            <person name="Chaudhuri R.R."/>
            <person name="La Ragione R."/>
            <person name="Hildebrand F."/>
            <person name="Pallen M.J."/>
        </authorList>
    </citation>
    <scope>NUCLEOTIDE SEQUENCE</scope>
    <source>
        <strain evidence="5">ChiSxjej2B14-8506</strain>
    </source>
</reference>
<keyword evidence="2" id="KW-0285">Flavoprotein</keyword>
<dbReference type="Gene3D" id="2.30.110.10">
    <property type="entry name" value="Electron Transport, Fmn-binding Protein, Chain A"/>
    <property type="match status" value="1"/>
</dbReference>
<evidence type="ECO:0000259" key="4">
    <source>
        <dbReference type="Pfam" id="PF01613"/>
    </source>
</evidence>
<gene>
    <name evidence="5" type="ORF">IAC59_04490</name>
</gene>
<comment type="similarity">
    <text evidence="3">Belongs to the flavoredoxin family.</text>
</comment>
<reference evidence="5" key="1">
    <citation type="submission" date="2020-10" db="EMBL/GenBank/DDBJ databases">
        <authorList>
            <person name="Gilroy R."/>
        </authorList>
    </citation>
    <scope>NUCLEOTIDE SEQUENCE</scope>
    <source>
        <strain evidence="5">ChiSxjej2B14-8506</strain>
    </source>
</reference>
<proteinExistence type="inferred from homology"/>
<feature type="domain" description="Flavin reductase like" evidence="4">
    <location>
        <begin position="15"/>
        <end position="144"/>
    </location>
</feature>
<comment type="caution">
    <text evidence="5">The sequence shown here is derived from an EMBL/GenBank/DDBJ whole genome shotgun (WGS) entry which is preliminary data.</text>
</comment>
<dbReference type="AlphaFoldDB" id="A0A9D1LR81"/>
<dbReference type="GO" id="GO:0010181">
    <property type="term" value="F:FMN binding"/>
    <property type="evidence" value="ECO:0007669"/>
    <property type="project" value="InterPro"/>
</dbReference>
<dbReference type="Pfam" id="PF01613">
    <property type="entry name" value="Flavin_Reduct"/>
    <property type="match status" value="1"/>
</dbReference>
<dbReference type="InterPro" id="IPR052174">
    <property type="entry name" value="Flavoredoxin"/>
</dbReference>
<comment type="cofactor">
    <cofactor evidence="1">
        <name>FMN</name>
        <dbReference type="ChEBI" id="CHEBI:58210"/>
    </cofactor>
</comment>
<dbReference type="PANTHER" id="PTHR43567">
    <property type="entry name" value="FLAVOREDOXIN-RELATED-RELATED"/>
    <property type="match status" value="1"/>
</dbReference>
<accession>A0A9D1LR81</accession>
<dbReference type="InterPro" id="IPR002563">
    <property type="entry name" value="Flavin_Rdtase-like_dom"/>
</dbReference>
<name>A0A9D1LR81_9FIRM</name>
<dbReference type="PANTHER" id="PTHR43567:SF1">
    <property type="entry name" value="FLAVOREDOXIN"/>
    <property type="match status" value="1"/>
</dbReference>
<dbReference type="SUPFAM" id="SSF50475">
    <property type="entry name" value="FMN-binding split barrel"/>
    <property type="match status" value="1"/>
</dbReference>
<dbReference type="GO" id="GO:0016646">
    <property type="term" value="F:oxidoreductase activity, acting on the CH-NH group of donors, NAD or NADP as acceptor"/>
    <property type="evidence" value="ECO:0007669"/>
    <property type="project" value="UniProtKB-ARBA"/>
</dbReference>
<evidence type="ECO:0000313" key="5">
    <source>
        <dbReference type="EMBL" id="HIU46497.1"/>
    </source>
</evidence>
<protein>
    <submittedName>
        <fullName evidence="5">Flavin reductase</fullName>
    </submittedName>
</protein>
<dbReference type="InterPro" id="IPR012349">
    <property type="entry name" value="Split_barrel_FMN-bd"/>
</dbReference>
<dbReference type="EMBL" id="DVNK01000031">
    <property type="protein sequence ID" value="HIU46497.1"/>
    <property type="molecule type" value="Genomic_DNA"/>
</dbReference>
<evidence type="ECO:0000313" key="6">
    <source>
        <dbReference type="Proteomes" id="UP000824123"/>
    </source>
</evidence>
<sequence length="192" mass="21257">MDKVNLPISNDYCPQTLFCYGTFREDGQPDFGLFCWLSYCWLDKLGVMAAIGGPKLTLDRIHATRVFSANLVTEELLPLADYFGTANGYSPDKMDIPFKWQRGAKLDVPVLSDSPVNMELEVVQFVPLEGSEVMICRIANVLGDAALAEPDESAEAKLARMRPVSTTCMTYFGWNGARLAAWHEPGAAIRRG</sequence>
<evidence type="ECO:0000256" key="3">
    <source>
        <dbReference type="ARBA" id="ARBA00038054"/>
    </source>
</evidence>
<organism evidence="5 6">
    <name type="scientific">Candidatus Fimadaptatus faecigallinarum</name>
    <dbReference type="NCBI Taxonomy" id="2840814"/>
    <lineage>
        <taxon>Bacteria</taxon>
        <taxon>Bacillati</taxon>
        <taxon>Bacillota</taxon>
        <taxon>Clostridia</taxon>
        <taxon>Eubacteriales</taxon>
        <taxon>Candidatus Fimadaptatus</taxon>
    </lineage>
</organism>
<dbReference type="Proteomes" id="UP000824123">
    <property type="component" value="Unassembled WGS sequence"/>
</dbReference>